<feature type="transmembrane region" description="Helical" evidence="1">
    <location>
        <begin position="134"/>
        <end position="158"/>
    </location>
</feature>
<dbReference type="EMBL" id="KN834783">
    <property type="protein sequence ID" value="KIK58720.1"/>
    <property type="molecule type" value="Genomic_DNA"/>
</dbReference>
<reference evidence="2 3" key="1">
    <citation type="submission" date="2014-04" db="EMBL/GenBank/DDBJ databases">
        <title>Evolutionary Origins and Diversification of the Mycorrhizal Mutualists.</title>
        <authorList>
            <consortium name="DOE Joint Genome Institute"/>
            <consortium name="Mycorrhizal Genomics Consortium"/>
            <person name="Kohler A."/>
            <person name="Kuo A."/>
            <person name="Nagy L.G."/>
            <person name="Floudas D."/>
            <person name="Copeland A."/>
            <person name="Barry K.W."/>
            <person name="Cichocki N."/>
            <person name="Veneault-Fourrey C."/>
            <person name="LaButti K."/>
            <person name="Lindquist E.A."/>
            <person name="Lipzen A."/>
            <person name="Lundell T."/>
            <person name="Morin E."/>
            <person name="Murat C."/>
            <person name="Riley R."/>
            <person name="Ohm R."/>
            <person name="Sun H."/>
            <person name="Tunlid A."/>
            <person name="Henrissat B."/>
            <person name="Grigoriev I.V."/>
            <person name="Hibbett D.S."/>
            <person name="Martin F."/>
        </authorList>
    </citation>
    <scope>NUCLEOTIDE SEQUENCE [LARGE SCALE GENOMIC DNA]</scope>
    <source>
        <strain evidence="2 3">FD-317 M1</strain>
    </source>
</reference>
<accession>A0A0D0B5S3</accession>
<dbReference type="HOGENOM" id="CLU_071641_0_0_1"/>
<name>A0A0D0B5S3_9AGAR</name>
<gene>
    <name evidence="2" type="ORF">GYMLUDRAFT_245813</name>
</gene>
<feature type="transmembrane region" description="Helical" evidence="1">
    <location>
        <begin position="12"/>
        <end position="34"/>
    </location>
</feature>
<organism evidence="2 3">
    <name type="scientific">Collybiopsis luxurians FD-317 M1</name>
    <dbReference type="NCBI Taxonomy" id="944289"/>
    <lineage>
        <taxon>Eukaryota</taxon>
        <taxon>Fungi</taxon>
        <taxon>Dikarya</taxon>
        <taxon>Basidiomycota</taxon>
        <taxon>Agaricomycotina</taxon>
        <taxon>Agaricomycetes</taxon>
        <taxon>Agaricomycetidae</taxon>
        <taxon>Agaricales</taxon>
        <taxon>Marasmiineae</taxon>
        <taxon>Omphalotaceae</taxon>
        <taxon>Collybiopsis</taxon>
        <taxon>Collybiopsis luxurians</taxon>
    </lineage>
</organism>
<evidence type="ECO:0000256" key="1">
    <source>
        <dbReference type="SAM" id="Phobius"/>
    </source>
</evidence>
<feature type="transmembrane region" description="Helical" evidence="1">
    <location>
        <begin position="90"/>
        <end position="114"/>
    </location>
</feature>
<dbReference type="Proteomes" id="UP000053593">
    <property type="component" value="Unassembled WGS sequence"/>
</dbReference>
<keyword evidence="1" id="KW-1133">Transmembrane helix</keyword>
<keyword evidence="1" id="KW-0472">Membrane</keyword>
<evidence type="ECO:0000313" key="3">
    <source>
        <dbReference type="Proteomes" id="UP000053593"/>
    </source>
</evidence>
<protein>
    <submittedName>
        <fullName evidence="2">Uncharacterized protein</fullName>
    </submittedName>
</protein>
<proteinExistence type="predicted"/>
<evidence type="ECO:0000313" key="2">
    <source>
        <dbReference type="EMBL" id="KIK58720.1"/>
    </source>
</evidence>
<dbReference type="AlphaFoldDB" id="A0A0D0B5S3"/>
<keyword evidence="3" id="KW-1185">Reference proteome</keyword>
<keyword evidence="1" id="KW-0812">Transmembrane</keyword>
<dbReference type="OrthoDB" id="2744793at2759"/>
<feature type="transmembrane region" description="Helical" evidence="1">
    <location>
        <begin position="178"/>
        <end position="199"/>
    </location>
</feature>
<sequence>MKPPTPARNILFILCMTMLLVVTVDFIAILINTLTVASNGKNAILVSMGLLSEVVYDLSSASGNISVVVGDCAVVWRAWVLLPDNRLWKFLLTVIMIVDVGLLIADSIGQIYVFDSPELYRLLELGHESFATGLDWASLVVPFIINLFVTLFIARTWWNHQRAMRAVSFGSNSPVNKILLLLIESGGISCAARLLSIIFQMISTFDTSTYGYLSLMEASNVVAGFVSVATDPVSGDEEFKTQSERALIQTLMHSLGSRRLVINMIPQSTAAENASAGGGGGFEEEELPHVEVGMAEVVVPPLGSGSILGLDGGVGKERERS</sequence>